<dbReference type="PROSITE" id="PS51440">
    <property type="entry name" value="TIM_2"/>
    <property type="match status" value="1"/>
</dbReference>
<dbReference type="GO" id="GO:0006094">
    <property type="term" value="P:gluconeogenesis"/>
    <property type="evidence" value="ECO:0007669"/>
    <property type="project" value="UniProtKB-UniPathway"/>
</dbReference>
<protein>
    <recommendedName>
        <fullName evidence="7 11">Triosephosphate isomerase</fullName>
        <ecNumber evidence="6 11">5.3.1.1</ecNumber>
    </recommendedName>
</protein>
<sequence length="264" mass="28743">MARKFFVGGNFKMNGTKSSIKEIVSNLNNATIDKNAEVVIAPPALYLPLVRDSIRPEIEVAAQNVFDKKDGAFTGEISVSQLKDNDVNWTILGHSERRTILGESDEVVSSKTKYAIENGLKVIWCCGESLDTREANKTIEFVSAQIEALKSQISDWSNIVIAYEPIWAIGTGKVATTEQAQEVHKAIRDLLRSISDKVADETRILYGGSVNEKNCAELAKQPDIDGFLVGGASLKPAFVDIINSTKQTGDADKPAISDLGDVQI</sequence>
<comment type="catalytic activity">
    <reaction evidence="1 11">
        <text>D-glyceraldehyde 3-phosphate = dihydroxyacetone phosphate</text>
        <dbReference type="Rhea" id="RHEA:18585"/>
        <dbReference type="ChEBI" id="CHEBI:57642"/>
        <dbReference type="ChEBI" id="CHEBI:59776"/>
        <dbReference type="EC" id="5.3.1.1"/>
    </reaction>
</comment>
<dbReference type="GO" id="GO:0005829">
    <property type="term" value="C:cytosol"/>
    <property type="evidence" value="ECO:0007669"/>
    <property type="project" value="TreeGrafter"/>
</dbReference>
<dbReference type="UniPathway" id="UPA00138"/>
<dbReference type="FunFam" id="3.20.20.70:FF:000025">
    <property type="entry name" value="Triosephosphate isomerase"/>
    <property type="match status" value="1"/>
</dbReference>
<keyword evidence="10 11" id="KW-0413">Isomerase</keyword>
<evidence type="ECO:0000256" key="11">
    <source>
        <dbReference type="RuleBase" id="RU363013"/>
    </source>
</evidence>
<evidence type="ECO:0000256" key="4">
    <source>
        <dbReference type="ARBA" id="ARBA00007422"/>
    </source>
</evidence>
<dbReference type="GO" id="GO:0006096">
    <property type="term" value="P:glycolytic process"/>
    <property type="evidence" value="ECO:0007669"/>
    <property type="project" value="UniProtKB-UniPathway"/>
</dbReference>
<evidence type="ECO:0000256" key="2">
    <source>
        <dbReference type="ARBA" id="ARBA00004680"/>
    </source>
</evidence>
<dbReference type="GO" id="GO:0019563">
    <property type="term" value="P:glycerol catabolic process"/>
    <property type="evidence" value="ECO:0007669"/>
    <property type="project" value="TreeGrafter"/>
</dbReference>
<name>A0A8H4ULW9_9HYPO</name>
<dbReference type="CDD" id="cd00311">
    <property type="entry name" value="TIM"/>
    <property type="match status" value="1"/>
</dbReference>
<gene>
    <name evidence="12" type="ORF">FZEAL_4333</name>
</gene>
<comment type="similarity">
    <text evidence="4 11">Belongs to the triosephosphate isomerase family.</text>
</comment>
<comment type="caution">
    <text evidence="12">The sequence shown here is derived from an EMBL/GenBank/DDBJ whole genome shotgun (WGS) entry which is preliminary data.</text>
</comment>
<reference evidence="12" key="1">
    <citation type="journal article" date="2020" name="BMC Genomics">
        <title>Correction to: Identification and distribution of gene clusters required for synthesis of sphingolipid metabolism inhibitors in diverse species of the filamentous fungus Fusarium.</title>
        <authorList>
            <person name="Kim H.S."/>
            <person name="Lohmar J.M."/>
            <person name="Busman M."/>
            <person name="Brown D.W."/>
            <person name="Naumann T.A."/>
            <person name="Divon H.H."/>
            <person name="Lysoe E."/>
            <person name="Uhlig S."/>
            <person name="Proctor R.H."/>
        </authorList>
    </citation>
    <scope>NUCLEOTIDE SEQUENCE</scope>
    <source>
        <strain evidence="12">NRRL 22465</strain>
    </source>
</reference>
<dbReference type="UniPathway" id="UPA00109">
    <property type="reaction ID" value="UER00189"/>
</dbReference>
<evidence type="ECO:0000256" key="6">
    <source>
        <dbReference type="ARBA" id="ARBA00011940"/>
    </source>
</evidence>
<comment type="pathway">
    <text evidence="3 11">Carbohydrate biosynthesis; gluconeogenesis.</text>
</comment>
<dbReference type="PANTHER" id="PTHR21139:SF41">
    <property type="entry name" value="TRIOSEPHOSPHATE ISOMERASE"/>
    <property type="match status" value="1"/>
</dbReference>
<dbReference type="InterPro" id="IPR013785">
    <property type="entry name" value="Aldolase_TIM"/>
</dbReference>
<proteinExistence type="inferred from homology"/>
<evidence type="ECO:0000256" key="7">
    <source>
        <dbReference type="ARBA" id="ARBA00019397"/>
    </source>
</evidence>
<evidence type="ECO:0000256" key="5">
    <source>
        <dbReference type="ARBA" id="ARBA00011738"/>
    </source>
</evidence>
<organism evidence="12 13">
    <name type="scientific">Fusarium zealandicum</name>
    <dbReference type="NCBI Taxonomy" id="1053134"/>
    <lineage>
        <taxon>Eukaryota</taxon>
        <taxon>Fungi</taxon>
        <taxon>Dikarya</taxon>
        <taxon>Ascomycota</taxon>
        <taxon>Pezizomycotina</taxon>
        <taxon>Sordariomycetes</taxon>
        <taxon>Hypocreomycetidae</taxon>
        <taxon>Hypocreales</taxon>
        <taxon>Nectriaceae</taxon>
        <taxon>Fusarium</taxon>
        <taxon>Fusarium staphyleae species complex</taxon>
    </lineage>
</organism>
<dbReference type="SUPFAM" id="SSF51351">
    <property type="entry name" value="Triosephosphate isomerase (TIM)"/>
    <property type="match status" value="1"/>
</dbReference>
<dbReference type="InterPro" id="IPR000652">
    <property type="entry name" value="Triosephosphate_isomerase"/>
</dbReference>
<evidence type="ECO:0000313" key="13">
    <source>
        <dbReference type="Proteomes" id="UP000635477"/>
    </source>
</evidence>
<dbReference type="HAMAP" id="MF_00147_B">
    <property type="entry name" value="TIM_B"/>
    <property type="match status" value="1"/>
</dbReference>
<accession>A0A8H4ULW9</accession>
<dbReference type="NCBIfam" id="TIGR00419">
    <property type="entry name" value="tim"/>
    <property type="match status" value="1"/>
</dbReference>
<keyword evidence="9 11" id="KW-0324">Glycolysis</keyword>
<dbReference type="OrthoDB" id="6715177at2759"/>
<evidence type="ECO:0000256" key="10">
    <source>
        <dbReference type="ARBA" id="ARBA00023235"/>
    </source>
</evidence>
<dbReference type="InterPro" id="IPR035990">
    <property type="entry name" value="TIM_sf"/>
</dbReference>
<dbReference type="EC" id="5.3.1.1" evidence="6 11"/>
<keyword evidence="8 11" id="KW-0312">Gluconeogenesis</keyword>
<comment type="subunit">
    <text evidence="5">Homodimer.</text>
</comment>
<dbReference type="Pfam" id="PF00121">
    <property type="entry name" value="TIM"/>
    <property type="match status" value="1"/>
</dbReference>
<dbReference type="Gene3D" id="3.20.20.70">
    <property type="entry name" value="Aldolase class I"/>
    <property type="match status" value="1"/>
</dbReference>
<dbReference type="InterPro" id="IPR020861">
    <property type="entry name" value="Triosephosphate_isomerase_AS"/>
</dbReference>
<dbReference type="GO" id="GO:0004807">
    <property type="term" value="F:triose-phosphate isomerase activity"/>
    <property type="evidence" value="ECO:0007669"/>
    <property type="project" value="UniProtKB-EC"/>
</dbReference>
<reference evidence="12" key="2">
    <citation type="submission" date="2020-05" db="EMBL/GenBank/DDBJ databases">
        <authorList>
            <person name="Kim H.-S."/>
            <person name="Proctor R.H."/>
            <person name="Brown D.W."/>
        </authorList>
    </citation>
    <scope>NUCLEOTIDE SEQUENCE</scope>
    <source>
        <strain evidence="12">NRRL 22465</strain>
    </source>
</reference>
<dbReference type="GO" id="GO:0046166">
    <property type="term" value="P:glyceraldehyde-3-phosphate biosynthetic process"/>
    <property type="evidence" value="ECO:0007669"/>
    <property type="project" value="TreeGrafter"/>
</dbReference>
<evidence type="ECO:0000256" key="3">
    <source>
        <dbReference type="ARBA" id="ARBA00004742"/>
    </source>
</evidence>
<dbReference type="PROSITE" id="PS00171">
    <property type="entry name" value="TIM_1"/>
    <property type="match status" value="1"/>
</dbReference>
<dbReference type="AlphaFoldDB" id="A0A8H4ULW9"/>
<keyword evidence="13" id="KW-1185">Reference proteome</keyword>
<evidence type="ECO:0000313" key="12">
    <source>
        <dbReference type="EMBL" id="KAF4979474.1"/>
    </source>
</evidence>
<dbReference type="Proteomes" id="UP000635477">
    <property type="component" value="Unassembled WGS sequence"/>
</dbReference>
<dbReference type="PANTHER" id="PTHR21139">
    <property type="entry name" value="TRIOSEPHOSPHATE ISOMERASE"/>
    <property type="match status" value="1"/>
</dbReference>
<evidence type="ECO:0000256" key="1">
    <source>
        <dbReference type="ARBA" id="ARBA00000474"/>
    </source>
</evidence>
<dbReference type="EMBL" id="JABEYC010000292">
    <property type="protein sequence ID" value="KAF4979474.1"/>
    <property type="molecule type" value="Genomic_DNA"/>
</dbReference>
<comment type="pathway">
    <text evidence="2 11">Carbohydrate degradation; glycolysis; D-glyceraldehyde 3-phosphate from glycerone phosphate: step 1/1.</text>
</comment>
<dbReference type="InterPro" id="IPR022896">
    <property type="entry name" value="TrioseP_Isoase_bac/euk"/>
</dbReference>
<evidence type="ECO:0000256" key="9">
    <source>
        <dbReference type="ARBA" id="ARBA00023152"/>
    </source>
</evidence>
<evidence type="ECO:0000256" key="8">
    <source>
        <dbReference type="ARBA" id="ARBA00022432"/>
    </source>
</evidence>